<comment type="caution">
    <text evidence="3">The sequence shown here is derived from an EMBL/GenBank/DDBJ whole genome shotgun (WGS) entry which is preliminary data.</text>
</comment>
<evidence type="ECO:0000313" key="3">
    <source>
        <dbReference type="EMBL" id="MBB6050106.1"/>
    </source>
</evidence>
<keyword evidence="1" id="KW-0472">Membrane</keyword>
<accession>A0A7W9SNZ3</accession>
<dbReference type="CDD" id="cd07341">
    <property type="entry name" value="M56_BlaR1_MecR1_like"/>
    <property type="match status" value="1"/>
</dbReference>
<feature type="transmembrane region" description="Helical" evidence="1">
    <location>
        <begin position="47"/>
        <end position="67"/>
    </location>
</feature>
<dbReference type="AlphaFoldDB" id="A0A7W9SNZ3"/>
<dbReference type="PANTHER" id="PTHR34978">
    <property type="entry name" value="POSSIBLE SENSOR-TRANSDUCER PROTEIN BLAR"/>
    <property type="match status" value="1"/>
</dbReference>
<dbReference type="PANTHER" id="PTHR34978:SF3">
    <property type="entry name" value="SLR0241 PROTEIN"/>
    <property type="match status" value="1"/>
</dbReference>
<dbReference type="RefSeq" id="WP_184194416.1">
    <property type="nucleotide sequence ID" value="NZ_JACHGW010000002.1"/>
</dbReference>
<protein>
    <submittedName>
        <fullName evidence="3">Beta-lactamase regulating signal transducer with metallopeptidase domain</fullName>
    </submittedName>
</protein>
<feature type="domain" description="Peptidase M56" evidence="2">
    <location>
        <begin position="20"/>
        <end position="292"/>
    </location>
</feature>
<dbReference type="EMBL" id="JACHGW010000002">
    <property type="protein sequence ID" value="MBB6050106.1"/>
    <property type="molecule type" value="Genomic_DNA"/>
</dbReference>
<sequence>MNLTSLNELVMPWAEGMFRACWQGALAVGMVWCLCRLSPCLPAATRALLWWLVCLKALLSLVTTGPLKLAVLPAAPVPSAATAVLTPVAVQAVSVKALPPFTSISPSSSIRQAPSVPLPRPSLSSILFALWLTGVLALLALVGLERRAVRRLAAQARPCDAVTPLREIARALGLAASPPLLVSERANSSLVMGLWRPKVVLCQADLLRLTQSELGAVLAHELAHIRRRDLLAGMLPNLARLVFFFDPFVWLACREYDLAREAACDAEALRVSGMAPADYGRLLLKLSLPSPPLTPTAGIVTLGVASPDSLLLRRRLEGLRRSGGLPRGGASLVLLVTLGALSLHPIRGSARPAAARHEVPVAKPLAPPAIVSAGLPAVTLPNLVFTKGTDTMFTRFMEQKPLTRPIGQKPKLSAALATASLALVSAPALLAPAPTAAQTPPPAPAVPAEPATSTAPVVPVVQAGRYQYTLRMGSSYSTHTQERRVASAQRELAKAQPGDCLVVDRDGKRYLITDPETLRKLQDNDAPMEELGKQMEAKGKEMELSSKPMEALGKQMEAFGKQMEGKGQELEALGKQLEGASETERQSILEKMQARQQEMKAPAEEMRQLGKKMREHGDKMRGPGNEMRELGQKMRVAAKEANERMVTLLDTAFKNNLAVEQKGS</sequence>
<dbReference type="Gene3D" id="3.30.2010.10">
    <property type="entry name" value="Metalloproteases ('zincins'), catalytic domain"/>
    <property type="match status" value="1"/>
</dbReference>
<dbReference type="Proteomes" id="UP000520814">
    <property type="component" value="Unassembled WGS sequence"/>
</dbReference>
<evidence type="ECO:0000313" key="4">
    <source>
        <dbReference type="Proteomes" id="UP000520814"/>
    </source>
</evidence>
<dbReference type="Pfam" id="PF05569">
    <property type="entry name" value="Peptidase_M56"/>
    <property type="match status" value="1"/>
</dbReference>
<keyword evidence="4" id="KW-1185">Reference proteome</keyword>
<proteinExistence type="predicted"/>
<organism evidence="3 4">
    <name type="scientific">Armatimonas rosea</name>
    <dbReference type="NCBI Taxonomy" id="685828"/>
    <lineage>
        <taxon>Bacteria</taxon>
        <taxon>Bacillati</taxon>
        <taxon>Armatimonadota</taxon>
        <taxon>Armatimonadia</taxon>
        <taxon>Armatimonadales</taxon>
        <taxon>Armatimonadaceae</taxon>
        <taxon>Armatimonas</taxon>
    </lineage>
</organism>
<keyword evidence="1" id="KW-0812">Transmembrane</keyword>
<keyword evidence="1" id="KW-1133">Transmembrane helix</keyword>
<reference evidence="3 4" key="1">
    <citation type="submission" date="2020-08" db="EMBL/GenBank/DDBJ databases">
        <title>Genomic Encyclopedia of Type Strains, Phase IV (KMG-IV): sequencing the most valuable type-strain genomes for metagenomic binning, comparative biology and taxonomic classification.</title>
        <authorList>
            <person name="Goeker M."/>
        </authorList>
    </citation>
    <scope>NUCLEOTIDE SEQUENCE [LARGE SCALE GENOMIC DNA]</scope>
    <source>
        <strain evidence="3 4">DSM 23562</strain>
    </source>
</reference>
<feature type="transmembrane region" description="Helical" evidence="1">
    <location>
        <begin position="324"/>
        <end position="346"/>
    </location>
</feature>
<evidence type="ECO:0000256" key="1">
    <source>
        <dbReference type="SAM" id="Phobius"/>
    </source>
</evidence>
<feature type="transmembrane region" description="Helical" evidence="1">
    <location>
        <begin position="123"/>
        <end position="144"/>
    </location>
</feature>
<dbReference type="InterPro" id="IPR008756">
    <property type="entry name" value="Peptidase_M56"/>
</dbReference>
<name>A0A7W9SNZ3_ARMRO</name>
<feature type="transmembrane region" description="Helical" evidence="1">
    <location>
        <begin position="16"/>
        <end position="35"/>
    </location>
</feature>
<evidence type="ECO:0000259" key="2">
    <source>
        <dbReference type="Pfam" id="PF05569"/>
    </source>
</evidence>
<gene>
    <name evidence="3" type="ORF">HNQ39_001897</name>
</gene>
<dbReference type="InterPro" id="IPR052173">
    <property type="entry name" value="Beta-lactam_resp_regulator"/>
</dbReference>